<proteinExistence type="predicted"/>
<sequence>MVEQVFNAESTGPAVVNLTLPLGRITVVSDPKVERARVVLQTEDTTGPGADAVRRATSRHRFGRRMSVQVPEIPGAVMMSGTGNRVTQTVSTVGVGQVVTGLTFVGGQLVSGGSTMPTIRLIEAFVTLPAGSSLAVVTTSADTTVYGDLARLSVHSVSGDVTAQTVHVLETDTTSGDIAAETVTGELAARSVSGDVQVFCYQGDTANATTVSGNISLSATAQATGFITANSVSGDVHVTGAGHLTPRVHSVSGYALAR</sequence>
<gene>
    <name evidence="2" type="ORF">GCM10010390_68520</name>
</gene>
<evidence type="ECO:0000313" key="2">
    <source>
        <dbReference type="EMBL" id="GAA0556580.1"/>
    </source>
</evidence>
<organism evidence="2 3">
    <name type="scientific">Streptomyces mordarskii</name>
    <dbReference type="NCBI Taxonomy" id="1226758"/>
    <lineage>
        <taxon>Bacteria</taxon>
        <taxon>Bacillati</taxon>
        <taxon>Actinomycetota</taxon>
        <taxon>Actinomycetes</taxon>
        <taxon>Kitasatosporales</taxon>
        <taxon>Streptomycetaceae</taxon>
        <taxon>Streptomyces</taxon>
    </lineage>
</organism>
<evidence type="ECO:0000313" key="3">
    <source>
        <dbReference type="Proteomes" id="UP001501576"/>
    </source>
</evidence>
<dbReference type="InterPro" id="IPR025164">
    <property type="entry name" value="Toastrack_DUF4097"/>
</dbReference>
<feature type="domain" description="DUF4097" evidence="1">
    <location>
        <begin position="134"/>
        <end position="239"/>
    </location>
</feature>
<name>A0ABN1E0B6_9ACTN</name>
<dbReference type="Proteomes" id="UP001501576">
    <property type="component" value="Unassembled WGS sequence"/>
</dbReference>
<comment type="caution">
    <text evidence="2">The sequence shown here is derived from an EMBL/GenBank/DDBJ whole genome shotgun (WGS) entry which is preliminary data.</text>
</comment>
<accession>A0ABN1E0B6</accession>
<reference evidence="2 3" key="1">
    <citation type="journal article" date="2019" name="Int. J. Syst. Evol. Microbiol.">
        <title>The Global Catalogue of Microorganisms (GCM) 10K type strain sequencing project: providing services to taxonomists for standard genome sequencing and annotation.</title>
        <authorList>
            <consortium name="The Broad Institute Genomics Platform"/>
            <consortium name="The Broad Institute Genome Sequencing Center for Infectious Disease"/>
            <person name="Wu L."/>
            <person name="Ma J."/>
        </authorList>
    </citation>
    <scope>NUCLEOTIDE SEQUENCE [LARGE SCALE GENOMIC DNA]</scope>
    <source>
        <strain evidence="2 3">JCM 5052</strain>
    </source>
</reference>
<dbReference type="Pfam" id="PF13349">
    <property type="entry name" value="DUF4097"/>
    <property type="match status" value="1"/>
</dbReference>
<protein>
    <recommendedName>
        <fullName evidence="1">DUF4097 domain-containing protein</fullName>
    </recommendedName>
</protein>
<evidence type="ECO:0000259" key="1">
    <source>
        <dbReference type="Pfam" id="PF13349"/>
    </source>
</evidence>
<dbReference type="EMBL" id="BAAABZ010000072">
    <property type="protein sequence ID" value="GAA0556580.1"/>
    <property type="molecule type" value="Genomic_DNA"/>
</dbReference>
<dbReference type="RefSeq" id="WP_346160961.1">
    <property type="nucleotide sequence ID" value="NZ_BAAABZ010000072.1"/>
</dbReference>
<keyword evidence="3" id="KW-1185">Reference proteome</keyword>